<gene>
    <name evidence="2" type="ORF">HHI36_003698</name>
</gene>
<protein>
    <submittedName>
        <fullName evidence="2">Uncharacterized protein</fullName>
    </submittedName>
</protein>
<proteinExistence type="predicted"/>
<comment type="caution">
    <text evidence="2">The sequence shown here is derived from an EMBL/GenBank/DDBJ whole genome shotgun (WGS) entry which is preliminary data.</text>
</comment>
<name>A0ABD2PEM3_9CUCU</name>
<feature type="region of interest" description="Disordered" evidence="1">
    <location>
        <begin position="162"/>
        <end position="185"/>
    </location>
</feature>
<evidence type="ECO:0000313" key="2">
    <source>
        <dbReference type="EMBL" id="KAL3289268.1"/>
    </source>
</evidence>
<evidence type="ECO:0000256" key="1">
    <source>
        <dbReference type="SAM" id="MobiDB-lite"/>
    </source>
</evidence>
<sequence length="185" mass="20138">MSLEQRVTHLEALEKRRKIEKKMKRKLRYINSLKSNKEILIRTAVHLVQGLKFLLINEDEGKNEAIEAGVVDEIDEAVVDGQVACSSTASVPEEDSGVEVEKSQVSEVSVAAPATDINVTDTEELTLVGTPESDVSRPSLMQEADCSIPVLQLAAAVEASGSNEYDPPMLEPPDKIPRVAAMKAK</sequence>
<dbReference type="AlphaFoldDB" id="A0ABD2PEM3"/>
<dbReference type="Proteomes" id="UP001516400">
    <property type="component" value="Unassembled WGS sequence"/>
</dbReference>
<dbReference type="EMBL" id="JABFTP020000185">
    <property type="protein sequence ID" value="KAL3289268.1"/>
    <property type="molecule type" value="Genomic_DNA"/>
</dbReference>
<accession>A0ABD2PEM3</accession>
<evidence type="ECO:0000313" key="3">
    <source>
        <dbReference type="Proteomes" id="UP001516400"/>
    </source>
</evidence>
<reference evidence="2 3" key="1">
    <citation type="journal article" date="2021" name="BMC Biol.">
        <title>Horizontally acquired antibacterial genes associated with adaptive radiation of ladybird beetles.</title>
        <authorList>
            <person name="Li H.S."/>
            <person name="Tang X.F."/>
            <person name="Huang Y.H."/>
            <person name="Xu Z.Y."/>
            <person name="Chen M.L."/>
            <person name="Du X.Y."/>
            <person name="Qiu B.Y."/>
            <person name="Chen P.T."/>
            <person name="Zhang W."/>
            <person name="Slipinski A."/>
            <person name="Escalona H.E."/>
            <person name="Waterhouse R.M."/>
            <person name="Zwick A."/>
            <person name="Pang H."/>
        </authorList>
    </citation>
    <scope>NUCLEOTIDE SEQUENCE [LARGE SCALE GENOMIC DNA]</scope>
    <source>
        <strain evidence="2">SYSU2018</strain>
    </source>
</reference>
<organism evidence="2 3">
    <name type="scientific">Cryptolaemus montrouzieri</name>
    <dbReference type="NCBI Taxonomy" id="559131"/>
    <lineage>
        <taxon>Eukaryota</taxon>
        <taxon>Metazoa</taxon>
        <taxon>Ecdysozoa</taxon>
        <taxon>Arthropoda</taxon>
        <taxon>Hexapoda</taxon>
        <taxon>Insecta</taxon>
        <taxon>Pterygota</taxon>
        <taxon>Neoptera</taxon>
        <taxon>Endopterygota</taxon>
        <taxon>Coleoptera</taxon>
        <taxon>Polyphaga</taxon>
        <taxon>Cucujiformia</taxon>
        <taxon>Coccinelloidea</taxon>
        <taxon>Coccinellidae</taxon>
        <taxon>Scymninae</taxon>
        <taxon>Scymnini</taxon>
        <taxon>Cryptolaemus</taxon>
    </lineage>
</organism>
<keyword evidence="3" id="KW-1185">Reference proteome</keyword>